<evidence type="ECO:0000313" key="4">
    <source>
        <dbReference type="EMBL" id="NEL52883.1"/>
    </source>
</evidence>
<gene>
    <name evidence="4" type="ORF">G1H19_02490</name>
</gene>
<name>A0A7K3WBH4_9ACTN</name>
<comment type="caution">
    <text evidence="4">The sequence shown here is derived from an EMBL/GenBank/DDBJ whole genome shotgun (WGS) entry which is preliminary data.</text>
</comment>
<dbReference type="RefSeq" id="WP_152732017.1">
    <property type="nucleotide sequence ID" value="NZ_JAABOZ010000005.1"/>
</dbReference>
<dbReference type="PANTHER" id="PTHR22602:SF0">
    <property type="entry name" value="TRANSFERASE CAF17, MITOCHONDRIAL-RELATED"/>
    <property type="match status" value="1"/>
</dbReference>
<evidence type="ECO:0000259" key="3">
    <source>
        <dbReference type="Pfam" id="PF01571"/>
    </source>
</evidence>
<proteinExistence type="predicted"/>
<dbReference type="PANTHER" id="PTHR22602">
    <property type="entry name" value="TRANSFERASE CAF17, MITOCHONDRIAL-RELATED"/>
    <property type="match status" value="1"/>
</dbReference>
<feature type="compositionally biased region" description="Gly residues" evidence="2">
    <location>
        <begin position="309"/>
        <end position="326"/>
    </location>
</feature>
<feature type="compositionally biased region" description="Low complexity" evidence="2">
    <location>
        <begin position="372"/>
        <end position="386"/>
    </location>
</feature>
<dbReference type="AlphaFoldDB" id="A0A7K3WBH4"/>
<keyword evidence="1" id="KW-0809">Transit peptide</keyword>
<feature type="region of interest" description="Disordered" evidence="2">
    <location>
        <begin position="299"/>
        <end position="326"/>
    </location>
</feature>
<evidence type="ECO:0000313" key="5">
    <source>
        <dbReference type="Proteomes" id="UP000470470"/>
    </source>
</evidence>
<accession>A0A7K3WBH4</accession>
<dbReference type="InterPro" id="IPR017703">
    <property type="entry name" value="YgfZ/GCV_T_CS"/>
</dbReference>
<feature type="domain" description="GCVT N-terminal" evidence="3">
    <location>
        <begin position="42"/>
        <end position="263"/>
    </location>
</feature>
<sequence length="401" mass="41543">MTASPLLARPGAVSLEDMPPGRGTPAAGAFPVAAHYGQPLPEQRWAAEGAALVDRSNADVVAVPGPDRLSWLHSLTSQHLEQLADGTGTESLVLSPHGHVEHHLTLADLGGAVYADVEPGTGAALTAWLDRMRFMLRVEPALVTDAWALLSLVGPHGDDVLAAAGWPVPQAPYAVLPLDGGGFVRRMPPIGDGSAAVVDVLVPRAETAARADLLLDAGAVLAGLDAYEALRVEARRPRAGVDTDHRTIPNELPWLGTAVHLQKGCYRGQETVARVHNLGRPPRRQVLLHLDGVSEVLPAPGTPVTAGTRPGGVRGQGGATGGVRGQGGVTVGRIGTAVRHHELGVVALALVKQSVRQDAVLHAGEAVAAIDPDDAAPQAPDDTTAAARERVRAVRSATIGR</sequence>
<reference evidence="4 5" key="1">
    <citation type="submission" date="2020-02" db="EMBL/GenBank/DDBJ databases">
        <title>The whole genome sequence of CPCC 205119.</title>
        <authorList>
            <person name="Jiang Z."/>
        </authorList>
    </citation>
    <scope>NUCLEOTIDE SEQUENCE [LARGE SCALE GENOMIC DNA]</scope>
    <source>
        <strain evidence="4 5">CPCC 205119</strain>
    </source>
</reference>
<feature type="region of interest" description="Disordered" evidence="2">
    <location>
        <begin position="372"/>
        <end position="401"/>
    </location>
</feature>
<organism evidence="4 5">
    <name type="scientific">Goekera deserti</name>
    <dbReference type="NCBI Taxonomy" id="2497753"/>
    <lineage>
        <taxon>Bacteria</taxon>
        <taxon>Bacillati</taxon>
        <taxon>Actinomycetota</taxon>
        <taxon>Actinomycetes</taxon>
        <taxon>Geodermatophilales</taxon>
        <taxon>Geodermatophilaceae</taxon>
        <taxon>Goekera</taxon>
    </lineage>
</organism>
<dbReference type="InterPro" id="IPR006222">
    <property type="entry name" value="GCVT_N"/>
</dbReference>
<dbReference type="GO" id="GO:0016226">
    <property type="term" value="P:iron-sulfur cluster assembly"/>
    <property type="evidence" value="ECO:0007669"/>
    <property type="project" value="TreeGrafter"/>
</dbReference>
<dbReference type="EMBL" id="JAAGWK010000005">
    <property type="protein sequence ID" value="NEL52883.1"/>
    <property type="molecule type" value="Genomic_DNA"/>
</dbReference>
<dbReference type="NCBIfam" id="TIGR03317">
    <property type="entry name" value="ygfZ_signature"/>
    <property type="match status" value="1"/>
</dbReference>
<dbReference type="Gene3D" id="3.30.1360.120">
    <property type="entry name" value="Probable tRNA modification gtpase trme, domain 1"/>
    <property type="match status" value="1"/>
</dbReference>
<feature type="region of interest" description="Disordered" evidence="2">
    <location>
        <begin position="1"/>
        <end position="24"/>
    </location>
</feature>
<dbReference type="SUPFAM" id="SSF103025">
    <property type="entry name" value="Folate-binding domain"/>
    <property type="match status" value="1"/>
</dbReference>
<evidence type="ECO:0000256" key="1">
    <source>
        <dbReference type="ARBA" id="ARBA00022946"/>
    </source>
</evidence>
<evidence type="ECO:0000256" key="2">
    <source>
        <dbReference type="SAM" id="MobiDB-lite"/>
    </source>
</evidence>
<dbReference type="InterPro" id="IPR045179">
    <property type="entry name" value="YgfZ/GcvT"/>
</dbReference>
<dbReference type="InterPro" id="IPR027266">
    <property type="entry name" value="TrmE/GcvT-like"/>
</dbReference>
<dbReference type="Pfam" id="PF01571">
    <property type="entry name" value="GCV_T"/>
    <property type="match status" value="1"/>
</dbReference>
<keyword evidence="5" id="KW-1185">Reference proteome</keyword>
<protein>
    <submittedName>
        <fullName evidence="4">Folate-binding protein YgfZ</fullName>
    </submittedName>
</protein>
<dbReference type="Proteomes" id="UP000470470">
    <property type="component" value="Unassembled WGS sequence"/>
</dbReference>